<proteinExistence type="predicted"/>
<reference evidence="1" key="2">
    <citation type="journal article" date="2015" name="Fish Shellfish Immunol.">
        <title>Early steps in the European eel (Anguilla anguilla)-Vibrio vulnificus interaction in the gills: Role of the RtxA13 toxin.</title>
        <authorList>
            <person name="Callol A."/>
            <person name="Pajuelo D."/>
            <person name="Ebbesson L."/>
            <person name="Teles M."/>
            <person name="MacKenzie S."/>
            <person name="Amaro C."/>
        </authorList>
    </citation>
    <scope>NUCLEOTIDE SEQUENCE</scope>
</reference>
<evidence type="ECO:0000313" key="1">
    <source>
        <dbReference type="EMBL" id="JAH89454.1"/>
    </source>
</evidence>
<organism evidence="1">
    <name type="scientific">Anguilla anguilla</name>
    <name type="common">European freshwater eel</name>
    <name type="synonym">Muraena anguilla</name>
    <dbReference type="NCBI Taxonomy" id="7936"/>
    <lineage>
        <taxon>Eukaryota</taxon>
        <taxon>Metazoa</taxon>
        <taxon>Chordata</taxon>
        <taxon>Craniata</taxon>
        <taxon>Vertebrata</taxon>
        <taxon>Euteleostomi</taxon>
        <taxon>Actinopterygii</taxon>
        <taxon>Neopterygii</taxon>
        <taxon>Teleostei</taxon>
        <taxon>Anguilliformes</taxon>
        <taxon>Anguillidae</taxon>
        <taxon>Anguilla</taxon>
    </lineage>
</organism>
<name>A0A0E9WGE1_ANGAN</name>
<protein>
    <submittedName>
        <fullName evidence="1">Uncharacterized protein</fullName>
    </submittedName>
</protein>
<accession>A0A0E9WGE1</accession>
<dbReference type="EMBL" id="GBXM01019123">
    <property type="protein sequence ID" value="JAH89454.1"/>
    <property type="molecule type" value="Transcribed_RNA"/>
</dbReference>
<sequence length="68" mass="7919">MYLFFQYIPMQVLIMLNKTLSTLSKYCIVPLALNEHILSIREKETSYNFKWKIISGSQKGTPGHYCTS</sequence>
<dbReference type="AlphaFoldDB" id="A0A0E9WGE1"/>
<reference evidence="1" key="1">
    <citation type="submission" date="2014-11" db="EMBL/GenBank/DDBJ databases">
        <authorList>
            <person name="Amaro Gonzalez C."/>
        </authorList>
    </citation>
    <scope>NUCLEOTIDE SEQUENCE</scope>
</reference>